<dbReference type="OMA" id="WNDAPEN"/>
<dbReference type="RefSeq" id="XP_008619288.1">
    <property type="nucleotide sequence ID" value="XM_008621066.1"/>
</dbReference>
<keyword evidence="2" id="KW-1185">Reference proteome</keyword>
<gene>
    <name evidence="1" type="ORF">SDRG_14906</name>
</gene>
<reference evidence="1 2" key="1">
    <citation type="submission" date="2012-04" db="EMBL/GenBank/DDBJ databases">
        <title>The Genome Sequence of Saprolegnia declina VS20.</title>
        <authorList>
            <consortium name="The Broad Institute Genome Sequencing Platform"/>
            <person name="Russ C."/>
            <person name="Nusbaum C."/>
            <person name="Tyler B."/>
            <person name="van West P."/>
            <person name="Dieguez-Uribeondo J."/>
            <person name="de Bruijn I."/>
            <person name="Tripathy S."/>
            <person name="Jiang R."/>
            <person name="Young S.K."/>
            <person name="Zeng Q."/>
            <person name="Gargeya S."/>
            <person name="Fitzgerald M."/>
            <person name="Haas B."/>
            <person name="Abouelleil A."/>
            <person name="Alvarado L."/>
            <person name="Arachchi H.M."/>
            <person name="Berlin A."/>
            <person name="Chapman S.B."/>
            <person name="Goldberg J."/>
            <person name="Griggs A."/>
            <person name="Gujja S."/>
            <person name="Hansen M."/>
            <person name="Howarth C."/>
            <person name="Imamovic A."/>
            <person name="Larimer J."/>
            <person name="McCowen C."/>
            <person name="Montmayeur A."/>
            <person name="Murphy C."/>
            <person name="Neiman D."/>
            <person name="Pearson M."/>
            <person name="Priest M."/>
            <person name="Roberts A."/>
            <person name="Saif S."/>
            <person name="Shea T."/>
            <person name="Sisk P."/>
            <person name="Sykes S."/>
            <person name="Wortman J."/>
            <person name="Nusbaum C."/>
            <person name="Birren B."/>
        </authorList>
    </citation>
    <scope>NUCLEOTIDE SEQUENCE [LARGE SCALE GENOMIC DNA]</scope>
    <source>
        <strain evidence="1 2">VS20</strain>
    </source>
</reference>
<name>T0Q1M3_SAPDV</name>
<dbReference type="EMBL" id="JH767211">
    <property type="protein sequence ID" value="EQC27285.1"/>
    <property type="molecule type" value="Genomic_DNA"/>
</dbReference>
<proteinExistence type="predicted"/>
<organism evidence="1 2">
    <name type="scientific">Saprolegnia diclina (strain VS20)</name>
    <dbReference type="NCBI Taxonomy" id="1156394"/>
    <lineage>
        <taxon>Eukaryota</taxon>
        <taxon>Sar</taxon>
        <taxon>Stramenopiles</taxon>
        <taxon>Oomycota</taxon>
        <taxon>Saprolegniomycetes</taxon>
        <taxon>Saprolegniales</taxon>
        <taxon>Saprolegniaceae</taxon>
        <taxon>Saprolegnia</taxon>
    </lineage>
</organism>
<dbReference type="GeneID" id="19955633"/>
<protein>
    <submittedName>
        <fullName evidence="1">Uncharacterized protein</fullName>
    </submittedName>
</protein>
<sequence>MQTDKQVAAERRALANAVRQRYRAIAPPQVVAAEDRLKEIEAAIISDAPSLDVDGDVSWGLTVVLERVSVADLKRWFLEVGAALRPWVHEPCADDPSLGRLVVYSRYTFLHEHTARSVMKLLETQIHAVMGSTADLDFRLHCFVDPCTVGTCLQLSTATILPRSLAVGGSVLDAGDGQPFPPFVFEVAGQNECLSDMRSKLTRWMDGTSVQVALGIKIFLRDARYVLILHVRGQPTQEVQFGRNKGLHYGAVVSFPAGLLYHGSALPDAWVGREHKELQLELLVLREIIAYNPNNPRY</sequence>
<evidence type="ECO:0000313" key="2">
    <source>
        <dbReference type="Proteomes" id="UP000030762"/>
    </source>
</evidence>
<dbReference type="Proteomes" id="UP000030762">
    <property type="component" value="Unassembled WGS sequence"/>
</dbReference>
<dbReference type="VEuPathDB" id="FungiDB:SDRG_14906"/>
<dbReference type="OrthoDB" id="72436at2759"/>
<evidence type="ECO:0000313" key="1">
    <source>
        <dbReference type="EMBL" id="EQC27285.1"/>
    </source>
</evidence>
<accession>T0Q1M3</accession>
<dbReference type="InParanoid" id="T0Q1M3"/>
<dbReference type="AlphaFoldDB" id="T0Q1M3"/>